<feature type="compositionally biased region" description="Polar residues" evidence="1">
    <location>
        <begin position="1"/>
        <end position="14"/>
    </location>
</feature>
<reference evidence="3 4" key="1">
    <citation type="submission" date="2017-04" db="EMBL/GenBank/DDBJ databases">
        <title>Draft genome sequence of Marssonina coronaria NL1: causal agent of apple blotch.</title>
        <authorList>
            <person name="Cheng Q."/>
        </authorList>
    </citation>
    <scope>NUCLEOTIDE SEQUENCE [LARGE SCALE GENOMIC DNA]</scope>
    <source>
        <strain evidence="3 4">NL1</strain>
    </source>
</reference>
<name>A0A218Z347_9HELO</name>
<feature type="region of interest" description="Disordered" evidence="1">
    <location>
        <begin position="493"/>
        <end position="514"/>
    </location>
</feature>
<feature type="region of interest" description="Disordered" evidence="1">
    <location>
        <begin position="356"/>
        <end position="475"/>
    </location>
</feature>
<gene>
    <name evidence="3" type="ORF">B2J93_8928</name>
</gene>
<dbReference type="OrthoDB" id="2142759at2759"/>
<sequence length="539" mass="60104">MPSLSSLTTRPQASNDNNNDGADDTNDSLFSIPIPNSTVCPPPLPVGESVFRHINIYHPHYPVGDNLLLRLAAVDSPAGGLQYGYLTTVCGIIAGNRWDGWLEDQASSDSVNNSGDDNKNRRSYISMDPRAVLPPGDYFFVLEPSSADEPYPVVPNFRQWRFPHLDLPAGDWKAYSAPQSANKTFSASSMSLALELRDASCRISSWNEGTQMAHIIPSEEVEWHRANNMHIYQRELTRSLDSDLANLVLLRADLHINFDKPMFTVIPKSAKPGEEPQLVLHVVQQSSLYQHIYHNRQVPEWKDVPPQFFFARLAWTVFPWLEGFLGTGREKRVTVATELPTKTRWLGRGEFTAKFSRAAQRSRPRENKQRTNAGAGDDGEIKDDDVSRKRRRASSTAISRASDEVGAMQDHGSPPRFSSFLDLCPPLESSPSFPDQFASDETSPLPPDSYQTPGSLALRQSSTPCRPPSGLPLAAQKNPADLKAAWLRQERARSGVQQTWDEEEQWAEQMEGATMGPEEAVRLLRFFGAEFKDELGGKG</sequence>
<evidence type="ECO:0000313" key="3">
    <source>
        <dbReference type="EMBL" id="OWP01665.1"/>
    </source>
</evidence>
<feature type="compositionally biased region" description="Polar residues" evidence="1">
    <location>
        <begin position="449"/>
        <end position="464"/>
    </location>
</feature>
<dbReference type="Pfam" id="PF13391">
    <property type="entry name" value="HNH_2"/>
    <property type="match status" value="1"/>
</dbReference>
<dbReference type="Proteomes" id="UP000242519">
    <property type="component" value="Unassembled WGS sequence"/>
</dbReference>
<evidence type="ECO:0000259" key="2">
    <source>
        <dbReference type="Pfam" id="PF13391"/>
    </source>
</evidence>
<dbReference type="InterPro" id="IPR003615">
    <property type="entry name" value="HNH_nuc"/>
</dbReference>
<feature type="region of interest" description="Disordered" evidence="1">
    <location>
        <begin position="1"/>
        <end position="34"/>
    </location>
</feature>
<evidence type="ECO:0000256" key="1">
    <source>
        <dbReference type="SAM" id="MobiDB-lite"/>
    </source>
</evidence>
<dbReference type="EMBL" id="MZNU01000262">
    <property type="protein sequence ID" value="OWP01665.1"/>
    <property type="molecule type" value="Genomic_DNA"/>
</dbReference>
<keyword evidence="4" id="KW-1185">Reference proteome</keyword>
<evidence type="ECO:0000313" key="4">
    <source>
        <dbReference type="Proteomes" id="UP000242519"/>
    </source>
</evidence>
<organism evidence="3 4">
    <name type="scientific">Diplocarpon coronariae</name>
    <dbReference type="NCBI Taxonomy" id="2795749"/>
    <lineage>
        <taxon>Eukaryota</taxon>
        <taxon>Fungi</taxon>
        <taxon>Dikarya</taxon>
        <taxon>Ascomycota</taxon>
        <taxon>Pezizomycotina</taxon>
        <taxon>Leotiomycetes</taxon>
        <taxon>Helotiales</taxon>
        <taxon>Drepanopezizaceae</taxon>
        <taxon>Diplocarpon</taxon>
    </lineage>
</organism>
<comment type="caution">
    <text evidence="3">The sequence shown here is derived from an EMBL/GenBank/DDBJ whole genome shotgun (WGS) entry which is preliminary data.</text>
</comment>
<dbReference type="InParanoid" id="A0A218Z347"/>
<protein>
    <recommendedName>
        <fullName evidence="2">HNH nuclease domain-containing protein</fullName>
    </recommendedName>
</protein>
<feature type="domain" description="HNH nuclease" evidence="2">
    <location>
        <begin position="201"/>
        <end position="265"/>
    </location>
</feature>
<proteinExistence type="predicted"/>
<accession>A0A218Z347</accession>
<dbReference type="AlphaFoldDB" id="A0A218Z347"/>